<reference evidence="3" key="1">
    <citation type="submission" date="2020-09" db="EMBL/GenBank/DDBJ databases">
        <title>Draft Genome Sequence of Paenibacillus sp. WST5.</title>
        <authorList>
            <person name="Bao Z."/>
        </authorList>
    </citation>
    <scope>NUCLEOTIDE SEQUENCE</scope>
    <source>
        <strain evidence="3">WST5</strain>
    </source>
</reference>
<gene>
    <name evidence="3" type="ORF">ICC18_03075</name>
</gene>
<dbReference type="EMBL" id="JACVVD010000001">
    <property type="protein sequence ID" value="MBD0379107.1"/>
    <property type="molecule type" value="Genomic_DNA"/>
</dbReference>
<sequence>MEQWIEFAFKHWYLVIIALTFFYQVRKKWMDASSKGSDKRRTIHGMPSFDGKLSSPSKPHGAPRSSEGHTSATKQPKRQQNEYGRSEAARTSTLSPERKESPFHSPASALNAFAESTADNQPGHSPELLSVQPTQQQLMQGIVWAEILGPPRSKKPYRR</sequence>
<keyword evidence="4" id="KW-1185">Reference proteome</keyword>
<evidence type="ECO:0000256" key="2">
    <source>
        <dbReference type="SAM" id="Phobius"/>
    </source>
</evidence>
<comment type="caution">
    <text evidence="3">The sequence shown here is derived from an EMBL/GenBank/DDBJ whole genome shotgun (WGS) entry which is preliminary data.</text>
</comment>
<protein>
    <submittedName>
        <fullName evidence="3">Uncharacterized protein</fullName>
    </submittedName>
</protein>
<organism evidence="3 4">
    <name type="scientific">Paenibacillus sedimenti</name>
    <dbReference type="NCBI Taxonomy" id="2770274"/>
    <lineage>
        <taxon>Bacteria</taxon>
        <taxon>Bacillati</taxon>
        <taxon>Bacillota</taxon>
        <taxon>Bacilli</taxon>
        <taxon>Bacillales</taxon>
        <taxon>Paenibacillaceae</taxon>
        <taxon>Paenibacillus</taxon>
    </lineage>
</organism>
<evidence type="ECO:0000256" key="1">
    <source>
        <dbReference type="SAM" id="MobiDB-lite"/>
    </source>
</evidence>
<evidence type="ECO:0000313" key="3">
    <source>
        <dbReference type="EMBL" id="MBD0379107.1"/>
    </source>
</evidence>
<accession>A0A926QI94</accession>
<dbReference type="RefSeq" id="WP_188172891.1">
    <property type="nucleotide sequence ID" value="NZ_JACVVD010000001.1"/>
</dbReference>
<feature type="transmembrane region" description="Helical" evidence="2">
    <location>
        <begin position="7"/>
        <end position="25"/>
    </location>
</feature>
<dbReference type="Proteomes" id="UP000650466">
    <property type="component" value="Unassembled WGS sequence"/>
</dbReference>
<evidence type="ECO:0000313" key="4">
    <source>
        <dbReference type="Proteomes" id="UP000650466"/>
    </source>
</evidence>
<keyword evidence="2" id="KW-0812">Transmembrane</keyword>
<name>A0A926QI94_9BACL</name>
<proteinExistence type="predicted"/>
<dbReference type="AlphaFoldDB" id="A0A926QI94"/>
<keyword evidence="2" id="KW-1133">Transmembrane helix</keyword>
<keyword evidence="2" id="KW-0472">Membrane</keyword>
<feature type="region of interest" description="Disordered" evidence="1">
    <location>
        <begin position="33"/>
        <end position="129"/>
    </location>
</feature>